<dbReference type="PRINTS" id="PR00066">
    <property type="entry name" value="XRODRMPGMNTG"/>
</dbReference>
<feature type="domain" description="XPG-I" evidence="5">
    <location>
        <begin position="474"/>
        <end position="540"/>
    </location>
</feature>
<dbReference type="PANTHER" id="PTHR11081">
    <property type="entry name" value="FLAP ENDONUCLEASE FAMILY MEMBER"/>
    <property type="match status" value="1"/>
</dbReference>
<gene>
    <name evidence="7" type="ORF">DPX39_090068600</name>
</gene>
<evidence type="ECO:0000313" key="7">
    <source>
        <dbReference type="EMBL" id="RHW70534.1"/>
    </source>
</evidence>
<evidence type="ECO:0000259" key="5">
    <source>
        <dbReference type="SMART" id="SM00484"/>
    </source>
</evidence>
<dbReference type="GO" id="GO:0017108">
    <property type="term" value="F:5'-flap endonuclease activity"/>
    <property type="evidence" value="ECO:0007669"/>
    <property type="project" value="TreeGrafter"/>
</dbReference>
<accession>A0A3L6L1M9</accession>
<evidence type="ECO:0000256" key="3">
    <source>
        <dbReference type="ARBA" id="ARBA00022801"/>
    </source>
</evidence>
<dbReference type="InterPro" id="IPR001044">
    <property type="entry name" value="XPG/Rad2_eukaryotes"/>
</dbReference>
<feature type="region of interest" description="Disordered" evidence="4">
    <location>
        <begin position="243"/>
        <end position="263"/>
    </location>
</feature>
<protein>
    <submittedName>
        <fullName evidence="7">DNA repair protein RAD2</fullName>
    </submittedName>
</protein>
<feature type="domain" description="XPG N-terminal" evidence="6">
    <location>
        <begin position="1"/>
        <end position="96"/>
    </location>
</feature>
<dbReference type="InterPro" id="IPR006084">
    <property type="entry name" value="XPG/Rad2"/>
</dbReference>
<evidence type="ECO:0000256" key="2">
    <source>
        <dbReference type="ARBA" id="ARBA00022722"/>
    </source>
</evidence>
<dbReference type="SMART" id="SM00485">
    <property type="entry name" value="XPGN"/>
    <property type="match status" value="1"/>
</dbReference>
<comment type="similarity">
    <text evidence="1">Belongs to the XPG/RAD2 endonuclease family. XPG subfamily.</text>
</comment>
<dbReference type="InterPro" id="IPR029060">
    <property type="entry name" value="PIN-like_dom_sf"/>
</dbReference>
<evidence type="ECO:0000259" key="6">
    <source>
        <dbReference type="SMART" id="SM00485"/>
    </source>
</evidence>
<dbReference type="SUPFAM" id="SSF47807">
    <property type="entry name" value="5' to 3' exonuclease, C-terminal subdomain"/>
    <property type="match status" value="1"/>
</dbReference>
<keyword evidence="3" id="KW-0378">Hydrolase</keyword>
<proteinExistence type="inferred from homology"/>
<reference evidence="7 8" key="1">
    <citation type="submission" date="2018-09" db="EMBL/GenBank/DDBJ databases">
        <title>whole genome sequence of T. equiperdum IVM-t1 strain.</title>
        <authorList>
            <person name="Suganuma K."/>
        </authorList>
    </citation>
    <scope>NUCLEOTIDE SEQUENCE [LARGE SCALE GENOMIC DNA]</scope>
    <source>
        <strain evidence="7 8">IVM-t1</strain>
    </source>
</reference>
<dbReference type="SMART" id="SM00484">
    <property type="entry name" value="XPGI"/>
    <property type="match status" value="1"/>
</dbReference>
<name>A0A3L6L1M9_9TRYP</name>
<dbReference type="Gene3D" id="3.40.50.1010">
    <property type="entry name" value="5'-nuclease"/>
    <property type="match status" value="2"/>
</dbReference>
<evidence type="ECO:0000256" key="4">
    <source>
        <dbReference type="SAM" id="MobiDB-lite"/>
    </source>
</evidence>
<dbReference type="InterPro" id="IPR006085">
    <property type="entry name" value="XPG_DNA_repair_N"/>
</dbReference>
<organism evidence="7 8">
    <name type="scientific">Trypanosoma brucei equiperdum</name>
    <dbReference type="NCBI Taxonomy" id="630700"/>
    <lineage>
        <taxon>Eukaryota</taxon>
        <taxon>Discoba</taxon>
        <taxon>Euglenozoa</taxon>
        <taxon>Kinetoplastea</taxon>
        <taxon>Metakinetoplastina</taxon>
        <taxon>Trypanosomatida</taxon>
        <taxon>Trypanosomatidae</taxon>
        <taxon>Trypanosoma</taxon>
    </lineage>
</organism>
<dbReference type="GO" id="GO:0005634">
    <property type="term" value="C:nucleus"/>
    <property type="evidence" value="ECO:0007669"/>
    <property type="project" value="InterPro"/>
</dbReference>
<dbReference type="EMBL" id="QSBY01000009">
    <property type="protein sequence ID" value="RHW70534.1"/>
    <property type="molecule type" value="Genomic_DNA"/>
</dbReference>
<feature type="region of interest" description="Disordered" evidence="4">
    <location>
        <begin position="691"/>
        <end position="715"/>
    </location>
</feature>
<sequence>MGVHGLWRLLDTFGEVTQPADWKGKRVAIDASIWIAQFRSSCEPGESVEERILEGFFMRILKLLFYGIEPIFVFDGPSTMSRRAEQRRRAQHREALERAMVTRHARRLIAAQMSAGLLDVHSLPRKYRSPGSGKKLQKPLRQSLPPTDLLHDVDEDVGESCVETGTILLQPKGRKKRTREVCLAPEVVSRSLTHSFLSEAEIFLEQRKTFEKFHENNRLAYTSTSIFMGPRRVAEEVSRALGGATRGEAESIQGSSAGNSSSSSVLVEGVGSAAIVVEEECGDSVCEILSSSSCSVIVVDNAIKTDPHTVDAFHHNVSFGKEEESTSDEVEVSSRGDYWSCADNDCDDLLSLAASDRTPDTQCNDSTHLWYPGTQLLGGLGSADDGGIVDESRDNCTETSCGLSEFNPFGGVVVPSGNLRKDEKEVLLNTSVITSSETLETTGIPLKVPSVSREHVREKQVVPFELLGIVELLDCCGIPYVLSPNEADAQCAFLNEQRVVDAVFTEDSDVIVHGAPVVLRGFFSKGRHVVAYRQSDLLACGVDKVVLVALALLLGCDYAEGVNGLSLLESLHVIAATWRQTTNSAEGGAEQVRDMLSSWCSAVRRRRIPWGEDVPLTRFYRNYVKWSTLQLADSFPESHVVDAYFNPTVNTDTRPFVCAAPDWTKLRLFASMHGILNKKYCGERLENAQRECQRRQPPSGDPADSAQRRLTDFFSPLPNRERVIFRKQPPKFSEALSYLRAARGDP</sequence>
<dbReference type="Proteomes" id="UP000266743">
    <property type="component" value="Chromosome 9"/>
</dbReference>
<dbReference type="Pfam" id="PF00867">
    <property type="entry name" value="XPG_I"/>
    <property type="match status" value="1"/>
</dbReference>
<dbReference type="PRINTS" id="PR00853">
    <property type="entry name" value="XPGRADSUPER"/>
</dbReference>
<feature type="compositionally biased region" description="Low complexity" evidence="4">
    <location>
        <begin position="254"/>
        <end position="263"/>
    </location>
</feature>
<dbReference type="AlphaFoldDB" id="A0A3L6L1M9"/>
<dbReference type="InterPro" id="IPR036279">
    <property type="entry name" value="5-3_exonuclease_C_sf"/>
</dbReference>
<comment type="caution">
    <text evidence="7">The sequence shown here is derived from an EMBL/GenBank/DDBJ whole genome shotgun (WGS) entry which is preliminary data.</text>
</comment>
<evidence type="ECO:0000313" key="8">
    <source>
        <dbReference type="Proteomes" id="UP000266743"/>
    </source>
</evidence>
<evidence type="ECO:0000256" key="1">
    <source>
        <dbReference type="ARBA" id="ARBA00005283"/>
    </source>
</evidence>
<dbReference type="SUPFAM" id="SSF88723">
    <property type="entry name" value="PIN domain-like"/>
    <property type="match status" value="1"/>
</dbReference>
<dbReference type="PANTHER" id="PTHR11081:SF59">
    <property type="entry name" value="FI23547P1"/>
    <property type="match status" value="1"/>
</dbReference>
<dbReference type="InterPro" id="IPR006086">
    <property type="entry name" value="XPG-I_dom"/>
</dbReference>
<dbReference type="GO" id="GO:0003697">
    <property type="term" value="F:single-stranded DNA binding"/>
    <property type="evidence" value="ECO:0007669"/>
    <property type="project" value="InterPro"/>
</dbReference>
<dbReference type="Pfam" id="PF00752">
    <property type="entry name" value="XPG_N"/>
    <property type="match status" value="1"/>
</dbReference>
<dbReference type="GO" id="GO:0006289">
    <property type="term" value="P:nucleotide-excision repair"/>
    <property type="evidence" value="ECO:0007669"/>
    <property type="project" value="InterPro"/>
</dbReference>
<keyword evidence="2" id="KW-0540">Nuclease</keyword>